<dbReference type="EMBL" id="VSRR010100623">
    <property type="protein sequence ID" value="MPC95000.1"/>
    <property type="molecule type" value="Genomic_DNA"/>
</dbReference>
<evidence type="ECO:0000313" key="2">
    <source>
        <dbReference type="Proteomes" id="UP000324222"/>
    </source>
</evidence>
<name>A0A5B7JE14_PORTR</name>
<reference evidence="1 2" key="1">
    <citation type="submission" date="2019-05" db="EMBL/GenBank/DDBJ databases">
        <title>Another draft genome of Portunus trituberculatus and its Hox gene families provides insights of decapod evolution.</title>
        <authorList>
            <person name="Jeong J.-H."/>
            <person name="Song I."/>
            <person name="Kim S."/>
            <person name="Choi T."/>
            <person name="Kim D."/>
            <person name="Ryu S."/>
            <person name="Kim W."/>
        </authorList>
    </citation>
    <scope>NUCLEOTIDE SEQUENCE [LARGE SCALE GENOMIC DNA]</scope>
    <source>
        <tissue evidence="1">Muscle</tissue>
    </source>
</reference>
<gene>
    <name evidence="1" type="ORF">E2C01_090192</name>
</gene>
<dbReference type="Proteomes" id="UP000324222">
    <property type="component" value="Unassembled WGS sequence"/>
</dbReference>
<organism evidence="1 2">
    <name type="scientific">Portunus trituberculatus</name>
    <name type="common">Swimming crab</name>
    <name type="synonym">Neptunus trituberculatus</name>
    <dbReference type="NCBI Taxonomy" id="210409"/>
    <lineage>
        <taxon>Eukaryota</taxon>
        <taxon>Metazoa</taxon>
        <taxon>Ecdysozoa</taxon>
        <taxon>Arthropoda</taxon>
        <taxon>Crustacea</taxon>
        <taxon>Multicrustacea</taxon>
        <taxon>Malacostraca</taxon>
        <taxon>Eumalacostraca</taxon>
        <taxon>Eucarida</taxon>
        <taxon>Decapoda</taxon>
        <taxon>Pleocyemata</taxon>
        <taxon>Brachyura</taxon>
        <taxon>Eubrachyura</taxon>
        <taxon>Portunoidea</taxon>
        <taxon>Portunidae</taxon>
        <taxon>Portuninae</taxon>
        <taxon>Portunus</taxon>
    </lineage>
</organism>
<comment type="caution">
    <text evidence="1">The sequence shown here is derived from an EMBL/GenBank/DDBJ whole genome shotgun (WGS) entry which is preliminary data.</text>
</comment>
<protein>
    <submittedName>
        <fullName evidence="1">Uncharacterized protein</fullName>
    </submittedName>
</protein>
<dbReference type="AlphaFoldDB" id="A0A5B7JE14"/>
<proteinExistence type="predicted"/>
<evidence type="ECO:0000313" key="1">
    <source>
        <dbReference type="EMBL" id="MPC95000.1"/>
    </source>
</evidence>
<sequence>MTVLFPCELPSSTRQHSASARLNISQSFLIFFPVRRSAVARLPRTTSARASGAGREANPRLGTNTTLISLLPINLSNQQRARPMKISLCSSDELFTGRHERALTNDRVPVFRKGNTPPERARSFKCDRIEWISLSLSKECCVARRNRGKGFRFPVGEDNASTGTRTMPHKNVPELWQRVVCGVFFFLSRRVCSSVRRPHQ</sequence>
<keyword evidence="2" id="KW-1185">Reference proteome</keyword>
<accession>A0A5B7JE14</accession>